<organism evidence="1 2">
    <name type="scientific">Spiroplasma helicoides</name>
    <dbReference type="NCBI Taxonomy" id="216938"/>
    <lineage>
        <taxon>Bacteria</taxon>
        <taxon>Bacillati</taxon>
        <taxon>Mycoplasmatota</taxon>
        <taxon>Mollicutes</taxon>
        <taxon>Entomoplasmatales</taxon>
        <taxon>Spiroplasmataceae</taxon>
        <taxon>Spiroplasma</taxon>
    </lineage>
</organism>
<dbReference type="STRING" id="216938.SHELI_v1c06180"/>
<name>A0A1B3SKV4_9MOLU</name>
<evidence type="ECO:0008006" key="3">
    <source>
        <dbReference type="Google" id="ProtNLM"/>
    </source>
</evidence>
<dbReference type="Proteomes" id="UP000094378">
    <property type="component" value="Chromosome"/>
</dbReference>
<dbReference type="KEGG" id="shj:SHELI_v1c06180"/>
<dbReference type="RefSeq" id="WP_069116607.1">
    <property type="nucleotide sequence ID" value="NZ_CP017015.1"/>
</dbReference>
<accession>A0A1B3SKV4</accession>
<reference evidence="1 2" key="1">
    <citation type="submission" date="2016-08" db="EMBL/GenBank/DDBJ databases">
        <title>Complete genome sequence of Spiroplasma helicoides TABS-2 (DSM 22551).</title>
        <authorList>
            <person name="Shen W.-Y."/>
            <person name="Lo W.-S."/>
            <person name="Lai Y.-C."/>
            <person name="Kuo C.-H."/>
        </authorList>
    </citation>
    <scope>NUCLEOTIDE SEQUENCE [LARGE SCALE GENOMIC DNA]</scope>
    <source>
        <strain evidence="1 2">TABS-2</strain>
    </source>
</reference>
<dbReference type="AlphaFoldDB" id="A0A1B3SKV4"/>
<dbReference type="SUPFAM" id="SSF52540">
    <property type="entry name" value="P-loop containing nucleoside triphosphate hydrolases"/>
    <property type="match status" value="1"/>
</dbReference>
<protein>
    <recommendedName>
        <fullName evidence="3">KAP NTPase domain-containing protein</fullName>
    </recommendedName>
</protein>
<gene>
    <name evidence="1" type="ORF">SHELI_v1c06180</name>
</gene>
<sequence>MYKNKNFDKVNGEMVVRKIISEIYTQYRGIIGIDGPNSSGKTILMEEVAFRLAREGFVRVDFDFKKFINGKDLLKNFLGNILLNISEFIGAKFLYKFSKENNIKSVNKIKKNNTGYDIDLKFNVNHRTKDKDFQKENLLTIIKSFDKFLNDFGIRTIICFDNLFDLEKSKIKVGYDFFESISLIAPHIIILCTINNDKLDQKDQKISFKKIFGNIYDLQKNFKTYEHNNIQIKNFIKLEKIKNLKLIETINEDLLIVEKWLKRSYDFHFTEEDTKKYFNELCFLYWVLKYYSFVNIDYISLLKEKIELLTDLRKGRRFTDINQYPNLHEIAMCLREEDYGFKNKNKILEVINMIENRFLSNIPIALIYVDEKNYNIVNEMMFLFIFDCKITKTKSILNKNPNITLLIQNNTLVKETKMIIELLKKRTVEEFENEDLDKRFFNHYFEVISNYFELEFL</sequence>
<evidence type="ECO:0000313" key="2">
    <source>
        <dbReference type="Proteomes" id="UP000094378"/>
    </source>
</evidence>
<dbReference type="InterPro" id="IPR027417">
    <property type="entry name" value="P-loop_NTPase"/>
</dbReference>
<dbReference type="OrthoDB" id="388706at2"/>
<proteinExistence type="predicted"/>
<dbReference type="EMBL" id="CP017015">
    <property type="protein sequence ID" value="AOG60569.1"/>
    <property type="molecule type" value="Genomic_DNA"/>
</dbReference>
<keyword evidence="2" id="KW-1185">Reference proteome</keyword>
<evidence type="ECO:0000313" key="1">
    <source>
        <dbReference type="EMBL" id="AOG60569.1"/>
    </source>
</evidence>